<evidence type="ECO:0008006" key="4">
    <source>
        <dbReference type="Google" id="ProtNLM"/>
    </source>
</evidence>
<protein>
    <recommendedName>
        <fullName evidence="4">Fibronectin-binding protein</fullName>
    </recommendedName>
</protein>
<sequence>MRRTLAAIVIAGALVSPAAAETLMLAKSYSVSGTNGDGSSYSGTLALQVISDTTYTVRWSIGGTTYTGFGMRMNDYLAATYTMDGKPGLVMYKVEDGGVLRGLWSVRGQNGSGTETLTPR</sequence>
<comment type="caution">
    <text evidence="2">The sequence shown here is derived from an EMBL/GenBank/DDBJ whole genome shotgun (WGS) entry which is preliminary data.</text>
</comment>
<feature type="chain" id="PRO_5016267028" description="Fibronectin-binding protein" evidence="1">
    <location>
        <begin position="21"/>
        <end position="120"/>
    </location>
</feature>
<name>A0A327KL88_9BRAD</name>
<feature type="signal peptide" evidence="1">
    <location>
        <begin position="1"/>
        <end position="20"/>
    </location>
</feature>
<accession>A0A327KL88</accession>
<dbReference type="EMBL" id="NPEU01000133">
    <property type="protein sequence ID" value="RAI38293.1"/>
    <property type="molecule type" value="Genomic_DNA"/>
</dbReference>
<dbReference type="AlphaFoldDB" id="A0A327KL88"/>
<dbReference type="RefSeq" id="WP_111357626.1">
    <property type="nucleotide sequence ID" value="NZ_NHSK01000062.1"/>
</dbReference>
<evidence type="ECO:0000313" key="3">
    <source>
        <dbReference type="Proteomes" id="UP000248863"/>
    </source>
</evidence>
<evidence type="ECO:0000313" key="2">
    <source>
        <dbReference type="EMBL" id="RAI38293.1"/>
    </source>
</evidence>
<gene>
    <name evidence="2" type="ORF">CH338_13160</name>
</gene>
<keyword evidence="1" id="KW-0732">Signal</keyword>
<proteinExistence type="predicted"/>
<evidence type="ECO:0000256" key="1">
    <source>
        <dbReference type="SAM" id="SignalP"/>
    </source>
</evidence>
<dbReference type="OrthoDB" id="9810038at2"/>
<organism evidence="2 3">
    <name type="scientific">Rhodoplanes elegans</name>
    <dbReference type="NCBI Taxonomy" id="29408"/>
    <lineage>
        <taxon>Bacteria</taxon>
        <taxon>Pseudomonadati</taxon>
        <taxon>Pseudomonadota</taxon>
        <taxon>Alphaproteobacteria</taxon>
        <taxon>Hyphomicrobiales</taxon>
        <taxon>Nitrobacteraceae</taxon>
        <taxon>Rhodoplanes</taxon>
    </lineage>
</organism>
<dbReference type="Proteomes" id="UP000248863">
    <property type="component" value="Unassembled WGS sequence"/>
</dbReference>
<keyword evidence="3" id="KW-1185">Reference proteome</keyword>
<reference evidence="2 3" key="1">
    <citation type="submission" date="2017-07" db="EMBL/GenBank/DDBJ databases">
        <title>Draft Genome Sequences of Select Purple Nonsulfur Bacteria.</title>
        <authorList>
            <person name="Lasarre B."/>
            <person name="Mckinlay J.B."/>
        </authorList>
    </citation>
    <scope>NUCLEOTIDE SEQUENCE [LARGE SCALE GENOMIC DNA]</scope>
    <source>
        <strain evidence="2 3">DSM 11907</strain>
    </source>
</reference>